<organism evidence="3 4">
    <name type="scientific">Synergistes jonesii</name>
    <dbReference type="NCBI Taxonomy" id="2754"/>
    <lineage>
        <taxon>Bacteria</taxon>
        <taxon>Thermotogati</taxon>
        <taxon>Synergistota</taxon>
        <taxon>Synergistia</taxon>
        <taxon>Synergistales</taxon>
        <taxon>Synergistaceae</taxon>
        <taxon>Synergistes</taxon>
    </lineage>
</organism>
<dbReference type="GO" id="GO:0008061">
    <property type="term" value="F:chitin binding"/>
    <property type="evidence" value="ECO:0007669"/>
    <property type="project" value="InterPro"/>
</dbReference>
<evidence type="ECO:0000313" key="3">
    <source>
        <dbReference type="EMBL" id="KEJ93374.1"/>
    </source>
</evidence>
<dbReference type="SMART" id="SM00636">
    <property type="entry name" value="Glyco_18"/>
    <property type="match status" value="1"/>
</dbReference>
<dbReference type="AlphaFoldDB" id="A0A073IUA7"/>
<dbReference type="InterPro" id="IPR017853">
    <property type="entry name" value="GH"/>
</dbReference>
<dbReference type="RefSeq" id="WP_051682524.1">
    <property type="nucleotide sequence ID" value="NZ_JMKI01000004.1"/>
</dbReference>
<feature type="domain" description="GH18" evidence="2">
    <location>
        <begin position="165"/>
        <end position="480"/>
    </location>
</feature>
<dbReference type="eggNOG" id="COG3858">
    <property type="taxonomic scope" value="Bacteria"/>
</dbReference>
<dbReference type="EMBL" id="JMKI01000004">
    <property type="protein sequence ID" value="KEJ93374.1"/>
    <property type="molecule type" value="Genomic_DNA"/>
</dbReference>
<dbReference type="InterPro" id="IPR011583">
    <property type="entry name" value="Chitinase_II/V-like_cat"/>
</dbReference>
<name>A0A073IUA7_9BACT</name>
<gene>
    <name evidence="3" type="ORF">EH55_08725</name>
</gene>
<dbReference type="GO" id="GO:0005975">
    <property type="term" value="P:carbohydrate metabolic process"/>
    <property type="evidence" value="ECO:0007669"/>
    <property type="project" value="InterPro"/>
</dbReference>
<dbReference type="PANTHER" id="PTHR46066:SF2">
    <property type="entry name" value="CHITINASE DOMAIN-CONTAINING PROTEIN 1"/>
    <property type="match status" value="1"/>
</dbReference>
<dbReference type="STRING" id="2754.EH55_08725"/>
<feature type="chain" id="PRO_5001690035" description="GH18 domain-containing protein" evidence="1">
    <location>
        <begin position="28"/>
        <end position="480"/>
    </location>
</feature>
<dbReference type="Gene3D" id="3.10.50.10">
    <property type="match status" value="1"/>
</dbReference>
<evidence type="ECO:0000313" key="4">
    <source>
        <dbReference type="Proteomes" id="UP000027665"/>
    </source>
</evidence>
<proteinExistence type="predicted"/>
<dbReference type="InterPro" id="IPR001223">
    <property type="entry name" value="Glyco_hydro18_cat"/>
</dbReference>
<dbReference type="OrthoDB" id="9775889at2"/>
<dbReference type="Pfam" id="PF00704">
    <property type="entry name" value="Glyco_hydro_18"/>
    <property type="match status" value="1"/>
</dbReference>
<keyword evidence="1" id="KW-0732">Signal</keyword>
<sequence length="480" mass="51899">MKGKVKKFLAASALALLCALRCAAASAADGDVPLAAAYEDESGSRVALPEGAFVRSGALWAPLDALRLMGAPAALGENKKSAVIKVENPADAFDIPALAQLAGGALSLDFPLIRVGEAYFFNMTGMQNLVKLDYRIESGSVIFTPNASAKAYLRGEAAKPEPKDGKLTLVWEHVAAENPDLGAQAPIPGLDVISPTWFNLKDAGGGMANRASFAYVEAAHRRGYLVWALVSNSFNAQMSSSFFRNARAMNLFIARLLIYAKLYGLDGVNLDFEGLDEVDRANFVGFVSRLSEFLRTEGLTFSVDVFIPANTKSSRSHDRAALAKYADYIMLMAYDEHWRTCKVAGSVASLPWVARAVEGALAEGVPAEKLVLGVPFYMRRWEETRGPGGVSVKGYTLTMAGAEEILARRGLTMQWLPSAGQNYFAYSADGKVQKIWVEDAASIAKKLELVQKHGLAGMAAWRKGHEKPQVWDVISEMMGK</sequence>
<dbReference type="Proteomes" id="UP000027665">
    <property type="component" value="Unassembled WGS sequence"/>
</dbReference>
<feature type="signal peptide" evidence="1">
    <location>
        <begin position="1"/>
        <end position="27"/>
    </location>
</feature>
<dbReference type="PROSITE" id="PS51910">
    <property type="entry name" value="GH18_2"/>
    <property type="match status" value="1"/>
</dbReference>
<comment type="caution">
    <text evidence="3">The sequence shown here is derived from an EMBL/GenBank/DDBJ whole genome shotgun (WGS) entry which is preliminary data.</text>
</comment>
<reference evidence="3 4" key="1">
    <citation type="submission" date="2014-04" db="EMBL/GenBank/DDBJ databases">
        <title>Draft Genome Sequence of Synergistes jonesii.</title>
        <authorList>
            <person name="Coil D.A."/>
            <person name="Eisen J.A."/>
            <person name="Holland-Moritz H.E."/>
        </authorList>
    </citation>
    <scope>NUCLEOTIDE SEQUENCE [LARGE SCALE GENOMIC DNA]</scope>
    <source>
        <strain evidence="3 4">78-1</strain>
    </source>
</reference>
<dbReference type="PANTHER" id="PTHR46066">
    <property type="entry name" value="CHITINASE DOMAIN-CONTAINING PROTEIN 1 FAMILY MEMBER"/>
    <property type="match status" value="1"/>
</dbReference>
<evidence type="ECO:0000259" key="2">
    <source>
        <dbReference type="PROSITE" id="PS51910"/>
    </source>
</evidence>
<dbReference type="Gene3D" id="3.20.20.80">
    <property type="entry name" value="Glycosidases"/>
    <property type="match status" value="1"/>
</dbReference>
<evidence type="ECO:0000256" key="1">
    <source>
        <dbReference type="SAM" id="SignalP"/>
    </source>
</evidence>
<accession>A0A073IUA7</accession>
<protein>
    <recommendedName>
        <fullName evidence="2">GH18 domain-containing protein</fullName>
    </recommendedName>
</protein>
<dbReference type="GeneID" id="90982557"/>
<dbReference type="SUPFAM" id="SSF51445">
    <property type="entry name" value="(Trans)glycosidases"/>
    <property type="match status" value="1"/>
</dbReference>
<keyword evidence="4" id="KW-1185">Reference proteome</keyword>
<dbReference type="InterPro" id="IPR029070">
    <property type="entry name" value="Chitinase_insertion_sf"/>
</dbReference>